<accession>A0A9D4MJ19</accession>
<comment type="caution">
    <text evidence="1">The sequence shown here is derived from an EMBL/GenBank/DDBJ whole genome shotgun (WGS) entry which is preliminary data.</text>
</comment>
<reference evidence="1" key="2">
    <citation type="submission" date="2020-11" db="EMBL/GenBank/DDBJ databases">
        <authorList>
            <person name="McCartney M.A."/>
            <person name="Auch B."/>
            <person name="Kono T."/>
            <person name="Mallez S."/>
            <person name="Becker A."/>
            <person name="Gohl D.M."/>
            <person name="Silverstein K.A.T."/>
            <person name="Koren S."/>
            <person name="Bechman K.B."/>
            <person name="Herman A."/>
            <person name="Abrahante J.E."/>
            <person name="Garbe J."/>
        </authorList>
    </citation>
    <scope>NUCLEOTIDE SEQUENCE</scope>
    <source>
        <strain evidence="1">Duluth1</strain>
        <tissue evidence="1">Whole animal</tissue>
    </source>
</reference>
<organism evidence="1 2">
    <name type="scientific">Dreissena polymorpha</name>
    <name type="common">Zebra mussel</name>
    <name type="synonym">Mytilus polymorpha</name>
    <dbReference type="NCBI Taxonomy" id="45954"/>
    <lineage>
        <taxon>Eukaryota</taxon>
        <taxon>Metazoa</taxon>
        <taxon>Spiralia</taxon>
        <taxon>Lophotrochozoa</taxon>
        <taxon>Mollusca</taxon>
        <taxon>Bivalvia</taxon>
        <taxon>Autobranchia</taxon>
        <taxon>Heteroconchia</taxon>
        <taxon>Euheterodonta</taxon>
        <taxon>Imparidentia</taxon>
        <taxon>Neoheterodontei</taxon>
        <taxon>Myida</taxon>
        <taxon>Dreissenoidea</taxon>
        <taxon>Dreissenidae</taxon>
        <taxon>Dreissena</taxon>
    </lineage>
</organism>
<dbReference type="Proteomes" id="UP000828390">
    <property type="component" value="Unassembled WGS sequence"/>
</dbReference>
<reference evidence="1" key="1">
    <citation type="journal article" date="2019" name="bioRxiv">
        <title>The Genome of the Zebra Mussel, Dreissena polymorpha: A Resource for Invasive Species Research.</title>
        <authorList>
            <person name="McCartney M.A."/>
            <person name="Auch B."/>
            <person name="Kono T."/>
            <person name="Mallez S."/>
            <person name="Zhang Y."/>
            <person name="Obille A."/>
            <person name="Becker A."/>
            <person name="Abrahante J.E."/>
            <person name="Garbe J."/>
            <person name="Badalamenti J.P."/>
            <person name="Herman A."/>
            <person name="Mangelson H."/>
            <person name="Liachko I."/>
            <person name="Sullivan S."/>
            <person name="Sone E.D."/>
            <person name="Koren S."/>
            <person name="Silverstein K.A.T."/>
            <person name="Beckman K.B."/>
            <person name="Gohl D.M."/>
        </authorList>
    </citation>
    <scope>NUCLEOTIDE SEQUENCE</scope>
    <source>
        <strain evidence="1">Duluth1</strain>
        <tissue evidence="1">Whole animal</tissue>
    </source>
</reference>
<dbReference type="EMBL" id="JAIWYP010000001">
    <property type="protein sequence ID" value="KAH3877045.1"/>
    <property type="molecule type" value="Genomic_DNA"/>
</dbReference>
<gene>
    <name evidence="1" type="ORF">DPMN_000900</name>
</gene>
<keyword evidence="2" id="KW-1185">Reference proteome</keyword>
<evidence type="ECO:0000313" key="1">
    <source>
        <dbReference type="EMBL" id="KAH3877045.1"/>
    </source>
</evidence>
<name>A0A9D4MJ19_DREPO</name>
<protein>
    <submittedName>
        <fullName evidence="1">Uncharacterized protein</fullName>
    </submittedName>
</protein>
<sequence length="87" mass="10072">MGPRIEPWGTPQVILALEEKVPETSTSWFLSDKYDLNQFKTPSLRPDARSFMRRIEWSTVSNAFCKSNITMPTMLPLSFSYLIKSVR</sequence>
<evidence type="ECO:0000313" key="2">
    <source>
        <dbReference type="Proteomes" id="UP000828390"/>
    </source>
</evidence>
<proteinExistence type="predicted"/>
<dbReference type="AlphaFoldDB" id="A0A9D4MJ19"/>